<dbReference type="RefSeq" id="WP_097146639.1">
    <property type="nucleotide sequence ID" value="NZ_OBEA01000005.1"/>
</dbReference>
<dbReference type="Gene3D" id="3.40.50.720">
    <property type="entry name" value="NAD(P)-binding Rossmann-like Domain"/>
    <property type="match status" value="1"/>
</dbReference>
<evidence type="ECO:0000313" key="3">
    <source>
        <dbReference type="EMBL" id="SNY54915.1"/>
    </source>
</evidence>
<accession>A0A285J3K4</accession>
<evidence type="ECO:0000313" key="5">
    <source>
        <dbReference type="Proteomes" id="UP000231702"/>
    </source>
</evidence>
<keyword evidence="5" id="KW-1185">Reference proteome</keyword>
<dbReference type="GO" id="GO:0004074">
    <property type="term" value="F:biliverdin reductase [NAD(P)H] activity"/>
    <property type="evidence" value="ECO:0007669"/>
    <property type="project" value="TreeGrafter"/>
</dbReference>
<sequence length="217" mass="23729">MPAPSATPARVIVFGATGSIGRLAVDELLARGHGVTAFARHPETLARQDPKLHLHAGDVLDPEAVARAMEGQQAVVITLGAGRSLRSRVRSEGTLVIIRAMQARGIRRLVCQSTLGAHESWSNLNFYWKRIMFGGLLRAVFRDHERQEDMVRASGLDWTIVRPSAFIEGPADAAYLEDVPPRRRGLALTIPRAVIARFLGRQPGEARYLGRAVGISQ</sequence>
<reference evidence="3 4" key="1">
    <citation type="submission" date="2017-09" db="EMBL/GenBank/DDBJ databases">
        <authorList>
            <person name="Ehlers B."/>
            <person name="Leendertz F.H."/>
        </authorList>
    </citation>
    <scope>NUCLEOTIDE SEQUENCE [LARGE SCALE GENOMIC DNA]</scope>
    <source>
        <strain evidence="3 4">CGMCC 1.12662</strain>
    </source>
</reference>
<dbReference type="Proteomes" id="UP000231655">
    <property type="component" value="Unassembled WGS sequence"/>
</dbReference>
<dbReference type="OrthoDB" id="7419852at2"/>
<dbReference type="EMBL" id="OBEA01000005">
    <property type="protein sequence ID" value="SNY54915.1"/>
    <property type="molecule type" value="Genomic_DNA"/>
</dbReference>
<dbReference type="InterPro" id="IPR016040">
    <property type="entry name" value="NAD(P)-bd_dom"/>
</dbReference>
<dbReference type="EMBL" id="PGTD01000015">
    <property type="protein sequence ID" value="PJE29667.1"/>
    <property type="molecule type" value="Genomic_DNA"/>
</dbReference>
<gene>
    <name evidence="2" type="ORF">CVM39_07095</name>
    <name evidence="3" type="ORF">SAMN06297129_2943</name>
</gene>
<dbReference type="CDD" id="cd05244">
    <property type="entry name" value="BVR-B_like_SDR_a"/>
    <property type="match status" value="1"/>
</dbReference>
<dbReference type="InterPro" id="IPR051606">
    <property type="entry name" value="Polyketide_Oxido-like"/>
</dbReference>
<evidence type="ECO:0000313" key="2">
    <source>
        <dbReference type="EMBL" id="PJE29667.1"/>
    </source>
</evidence>
<reference evidence="2 5" key="2">
    <citation type="journal article" date="2018" name="Int. J. Syst. Evol. Microbiol.">
        <title>Pseudooceanicola lipolyticus sp. nov., a marine alphaproteobacterium, reclassification of Oceanicola flagellatus as Pseudooceanicola flagellatus comb. nov. and emended description of the genus Pseudooceanicola.</title>
        <authorList>
            <person name="Huang M.-M."/>
            <person name="Guo L.-L."/>
            <person name="Wu Y.-H."/>
            <person name="Lai Q.-L."/>
            <person name="Shao Z.-Z."/>
            <person name="Wang C.-S."/>
            <person name="Wu M."/>
            <person name="Xu X.-W."/>
        </authorList>
    </citation>
    <scope>NUCLEOTIDE SEQUENCE [LARGE SCALE GENOMIC DNA]</scope>
    <source>
        <strain evidence="2 5">Ar-45</strain>
    </source>
</reference>
<dbReference type="GO" id="GO:0042602">
    <property type="term" value="F:riboflavin reductase (NADPH) activity"/>
    <property type="evidence" value="ECO:0007669"/>
    <property type="project" value="TreeGrafter"/>
</dbReference>
<dbReference type="AlphaFoldDB" id="A0A285J3K4"/>
<feature type="domain" description="NAD(P)-binding" evidence="1">
    <location>
        <begin position="15"/>
        <end position="199"/>
    </location>
</feature>
<dbReference type="PANTHER" id="PTHR43355">
    <property type="entry name" value="FLAVIN REDUCTASE (NADPH)"/>
    <property type="match status" value="1"/>
</dbReference>
<evidence type="ECO:0000313" key="4">
    <source>
        <dbReference type="Proteomes" id="UP000231655"/>
    </source>
</evidence>
<organism evidence="3 4">
    <name type="scientific">Pseudooceanicola antarcticus</name>
    <dbReference type="NCBI Taxonomy" id="1247613"/>
    <lineage>
        <taxon>Bacteria</taxon>
        <taxon>Pseudomonadati</taxon>
        <taxon>Pseudomonadota</taxon>
        <taxon>Alphaproteobacteria</taxon>
        <taxon>Rhodobacterales</taxon>
        <taxon>Paracoccaceae</taxon>
        <taxon>Pseudooceanicola</taxon>
    </lineage>
</organism>
<proteinExistence type="predicted"/>
<dbReference type="SUPFAM" id="SSF51735">
    <property type="entry name" value="NAD(P)-binding Rossmann-fold domains"/>
    <property type="match status" value="1"/>
</dbReference>
<dbReference type="InterPro" id="IPR036291">
    <property type="entry name" value="NAD(P)-bd_dom_sf"/>
</dbReference>
<dbReference type="Proteomes" id="UP000231702">
    <property type="component" value="Unassembled WGS sequence"/>
</dbReference>
<dbReference type="Pfam" id="PF13460">
    <property type="entry name" value="NAD_binding_10"/>
    <property type="match status" value="1"/>
</dbReference>
<name>A0A285J3K4_9RHOB</name>
<evidence type="ECO:0000259" key="1">
    <source>
        <dbReference type="Pfam" id="PF13460"/>
    </source>
</evidence>
<protein>
    <submittedName>
        <fullName evidence="2">Epimerase</fullName>
    </submittedName>
    <submittedName>
        <fullName evidence="3">Putative NADH-flavin reductase</fullName>
    </submittedName>
</protein>
<dbReference type="PANTHER" id="PTHR43355:SF2">
    <property type="entry name" value="FLAVIN REDUCTASE (NADPH)"/>
    <property type="match status" value="1"/>
</dbReference>